<evidence type="ECO:0000313" key="5">
    <source>
        <dbReference type="Proteomes" id="UP000198379"/>
    </source>
</evidence>
<dbReference type="SUPFAM" id="SSF49344">
    <property type="entry name" value="CBD9-like"/>
    <property type="match status" value="1"/>
</dbReference>
<proteinExistence type="predicted"/>
<feature type="chain" id="PRO_5012398902" evidence="1">
    <location>
        <begin position="22"/>
        <end position="901"/>
    </location>
</feature>
<dbReference type="GO" id="GO:0030246">
    <property type="term" value="F:carbohydrate binding"/>
    <property type="evidence" value="ECO:0007669"/>
    <property type="project" value="InterPro"/>
</dbReference>
<accession>A0A239AGD0</accession>
<dbReference type="RefSeq" id="WP_089372168.1">
    <property type="nucleotide sequence ID" value="NZ_BMEP01000008.1"/>
</dbReference>
<keyword evidence="5" id="KW-1185">Reference proteome</keyword>
<feature type="domain" description="DUF5916" evidence="3">
    <location>
        <begin position="247"/>
        <end position="897"/>
    </location>
</feature>
<dbReference type="Pfam" id="PF19313">
    <property type="entry name" value="DUF5916"/>
    <property type="match status" value="1"/>
</dbReference>
<dbReference type="Gene3D" id="2.60.40.1190">
    <property type="match status" value="1"/>
</dbReference>
<evidence type="ECO:0000313" key="4">
    <source>
        <dbReference type="EMBL" id="SNR93983.1"/>
    </source>
</evidence>
<dbReference type="InterPro" id="IPR010502">
    <property type="entry name" value="Carb-bd_dom_fam9"/>
</dbReference>
<dbReference type="CDD" id="cd09618">
    <property type="entry name" value="CBM9_like_2"/>
    <property type="match status" value="1"/>
</dbReference>
<dbReference type="InterPro" id="IPR045670">
    <property type="entry name" value="DUF5916"/>
</dbReference>
<evidence type="ECO:0000259" key="2">
    <source>
        <dbReference type="Pfam" id="PF06452"/>
    </source>
</evidence>
<organism evidence="4 5">
    <name type="scientific">Dokdonia pacifica</name>
    <dbReference type="NCBI Taxonomy" id="1627892"/>
    <lineage>
        <taxon>Bacteria</taxon>
        <taxon>Pseudomonadati</taxon>
        <taxon>Bacteroidota</taxon>
        <taxon>Flavobacteriia</taxon>
        <taxon>Flavobacteriales</taxon>
        <taxon>Flavobacteriaceae</taxon>
        <taxon>Dokdonia</taxon>
    </lineage>
</organism>
<feature type="domain" description="Carbohydrate-binding" evidence="2">
    <location>
        <begin position="53"/>
        <end position="205"/>
    </location>
</feature>
<gene>
    <name evidence="4" type="ORF">SAMN06265376_104372</name>
</gene>
<name>A0A239AGD0_9FLAO</name>
<dbReference type="EMBL" id="FZNY01000004">
    <property type="protein sequence ID" value="SNR93983.1"/>
    <property type="molecule type" value="Genomic_DNA"/>
</dbReference>
<evidence type="ECO:0000259" key="3">
    <source>
        <dbReference type="Pfam" id="PF19313"/>
    </source>
</evidence>
<sequence>MQSINQRAVILFFVTCVFAFAKAYSQTDSTKTTTVVPKRTYTTNAYTGEAPTIDGIINEDAWNAVEWAGDFVENEPDENTAPAQQTKFKITYDQKYLYVAWRAYDTEPDKIERRMGRRDDFPGDWVEINIDSYNDDRSGFSFTISASGVKGDEFISNNGNFDDSWNPIWYAASHIDEEGWTAEAKIPLSQLKFGKAEEQVWGLQINRLYFRNQERDVWQRVPQDANGWVSNFGELRGLKNIEPQKQLEIQPFLVSQYDTFEAQAGNPFRDGDDFRLNGGIDAKIGITNDLTLDLTVNPDFGQVDADPGAIALDGFEIFFQERRPFFVENANIFRLGLNGSQDNLFFSRRIGRSPQGFSTADGSKGEFEDFPINSTILGAAKFSGKTKDGWSIGALQSITANEFAEIELDDREEVRDLLEQEGNLGENRKELVEPLTSYSVVRLQKDLNNRNSFVGGLVTYTDRTLDQNLSFLHDKALTGGIDGQHTWQNRNYFIDGKFLFSNVRGSAESITRTQQSIRHLFNRVDADHVEVDPTRTSLTGTGGRIAIGKDGGGNWRYGNSFAWRSPELELNDIGFLRQADEIRQSAWLRYLFLKPTSWYRRAQVNFNQFTTFDFDGNYNRIQYDVQGNINWKNNWFTEVGFGHKPRIFINTFLRGGPRWRFSDENFSFLFAGTDQRKKFSAVLGHVYSQARENNFQFKRYVVRFNWQPLDALSLNLETEYEKNPNKTQYVSQQAYAPAQFGARYITGEIDQETLSTTLRVNYNINPNLTIQYYAQPFIAKGTYTNFNYVANSEAERLSDRVTLFTDNQIDFQNGAYVVDEDEDGTADYSFGDPDFNFVQFRSNLVMRWEYIPGSELFLVWSQGIEGNSASDASLFEAADQQILGQQIRNTFLVKWTYRFVL</sequence>
<evidence type="ECO:0000256" key="1">
    <source>
        <dbReference type="SAM" id="SignalP"/>
    </source>
</evidence>
<dbReference type="OrthoDB" id="9786766at2"/>
<dbReference type="GO" id="GO:0004553">
    <property type="term" value="F:hydrolase activity, hydrolyzing O-glycosyl compounds"/>
    <property type="evidence" value="ECO:0007669"/>
    <property type="project" value="InterPro"/>
</dbReference>
<reference evidence="4 5" key="1">
    <citation type="submission" date="2017-06" db="EMBL/GenBank/DDBJ databases">
        <authorList>
            <person name="Kim H.J."/>
            <person name="Triplett B.A."/>
        </authorList>
    </citation>
    <scope>NUCLEOTIDE SEQUENCE [LARGE SCALE GENOMIC DNA]</scope>
    <source>
        <strain evidence="4 5">DSM 25597</strain>
    </source>
</reference>
<dbReference type="AlphaFoldDB" id="A0A239AGD0"/>
<feature type="signal peptide" evidence="1">
    <location>
        <begin position="1"/>
        <end position="21"/>
    </location>
</feature>
<protein>
    <submittedName>
        <fullName evidence="4">Carbohydrate family 9 binding domain-like</fullName>
    </submittedName>
</protein>
<dbReference type="GO" id="GO:0016052">
    <property type="term" value="P:carbohydrate catabolic process"/>
    <property type="evidence" value="ECO:0007669"/>
    <property type="project" value="InterPro"/>
</dbReference>
<dbReference type="Pfam" id="PF06452">
    <property type="entry name" value="CBM9_1"/>
    <property type="match status" value="1"/>
</dbReference>
<keyword evidence="1" id="KW-0732">Signal</keyword>
<dbReference type="Proteomes" id="UP000198379">
    <property type="component" value="Unassembled WGS sequence"/>
</dbReference>